<dbReference type="PANTHER" id="PTHR39586">
    <property type="entry name" value="CYTOPLASMIC PROTEIN-RELATED"/>
    <property type="match status" value="1"/>
</dbReference>
<dbReference type="SUPFAM" id="SSF158452">
    <property type="entry name" value="YqcC-like"/>
    <property type="match status" value="1"/>
</dbReference>
<dbReference type="Pfam" id="PF04287">
    <property type="entry name" value="DUF446"/>
    <property type="match status" value="1"/>
</dbReference>
<accession>A0A0D7E4M2</accession>
<dbReference type="Gene3D" id="1.20.1440.40">
    <property type="entry name" value="YqcC-like"/>
    <property type="match status" value="1"/>
</dbReference>
<sequence>MDPRLPAVAQQLLLIERELRTLDMWSVEPPVPEALASVEPFCVDTLRFEQWLQWIFLPRMKAIVEADHPLPQASGICAMAELVYREARVVSLLEALRAFDALIEAPSR</sequence>
<dbReference type="RefSeq" id="WP_044315301.1">
    <property type="nucleotide sequence ID" value="NZ_JBITTV010000016.1"/>
</dbReference>
<dbReference type="EMBL" id="JXXD01000119">
    <property type="protein sequence ID" value="KIZ35476.1"/>
    <property type="molecule type" value="Genomic_DNA"/>
</dbReference>
<dbReference type="Proteomes" id="UP000032439">
    <property type="component" value="Unassembled WGS sequence"/>
</dbReference>
<dbReference type="InterPro" id="IPR036814">
    <property type="entry name" value="YqcC-like_sf"/>
</dbReference>
<comment type="caution">
    <text evidence="2">The sequence shown here is derived from an EMBL/GenBank/DDBJ whole genome shotgun (WGS) entry which is preliminary data.</text>
</comment>
<dbReference type="PATRIC" id="fig|316.110.peg.484"/>
<dbReference type="PIRSF" id="PIRSF006257">
    <property type="entry name" value="UCP006257"/>
    <property type="match status" value="1"/>
</dbReference>
<proteinExistence type="predicted"/>
<name>A0A0D7E4M2_STUST</name>
<gene>
    <name evidence="2" type="ORF">LO50_13310</name>
</gene>
<dbReference type="PANTHER" id="PTHR39586:SF1">
    <property type="entry name" value="CYTOPLASMIC PROTEIN"/>
    <property type="match status" value="1"/>
</dbReference>
<dbReference type="InterPro" id="IPR023376">
    <property type="entry name" value="YqcC-like_dom"/>
</dbReference>
<organism evidence="2 3">
    <name type="scientific">Stutzerimonas stutzeri</name>
    <name type="common">Pseudomonas stutzeri</name>
    <dbReference type="NCBI Taxonomy" id="316"/>
    <lineage>
        <taxon>Bacteria</taxon>
        <taxon>Pseudomonadati</taxon>
        <taxon>Pseudomonadota</taxon>
        <taxon>Gammaproteobacteria</taxon>
        <taxon>Pseudomonadales</taxon>
        <taxon>Pseudomonadaceae</taxon>
        <taxon>Stutzerimonas</taxon>
    </lineage>
</organism>
<protein>
    <submittedName>
        <fullName evidence="2">Pseudouridine synthase</fullName>
    </submittedName>
</protein>
<dbReference type="GO" id="GO:0044010">
    <property type="term" value="P:single-species biofilm formation"/>
    <property type="evidence" value="ECO:0007669"/>
    <property type="project" value="TreeGrafter"/>
</dbReference>
<evidence type="ECO:0000313" key="3">
    <source>
        <dbReference type="Proteomes" id="UP000032439"/>
    </source>
</evidence>
<dbReference type="AlphaFoldDB" id="A0A0D7E4M2"/>
<evidence type="ECO:0000259" key="1">
    <source>
        <dbReference type="Pfam" id="PF04287"/>
    </source>
</evidence>
<feature type="domain" description="YqcC-like" evidence="1">
    <location>
        <begin position="8"/>
        <end position="102"/>
    </location>
</feature>
<evidence type="ECO:0000313" key="2">
    <source>
        <dbReference type="EMBL" id="KIZ35476.1"/>
    </source>
</evidence>
<dbReference type="InterPro" id="IPR007384">
    <property type="entry name" value="UCP006257"/>
</dbReference>
<reference evidence="2 3" key="1">
    <citation type="submission" date="2014-11" db="EMBL/GenBank/DDBJ databases">
        <title>Genomics and ecophysiology of heterotrophic nitrogen fixing bacteria isolated from estuarine surface water.</title>
        <authorList>
            <person name="Bentzon-Tilia M."/>
            <person name="Severin I."/>
            <person name="Hansen L.H."/>
            <person name="Riemann L."/>
        </authorList>
    </citation>
    <scope>NUCLEOTIDE SEQUENCE [LARGE SCALE GENOMIC DNA]</scope>
    <source>
        <strain evidence="2 3">BAL361</strain>
    </source>
</reference>